<organism evidence="1">
    <name type="scientific">Amblyomma sculptum</name>
    <name type="common">Tick</name>
    <dbReference type="NCBI Taxonomy" id="1581419"/>
    <lineage>
        <taxon>Eukaryota</taxon>
        <taxon>Metazoa</taxon>
        <taxon>Ecdysozoa</taxon>
        <taxon>Arthropoda</taxon>
        <taxon>Chelicerata</taxon>
        <taxon>Arachnida</taxon>
        <taxon>Acari</taxon>
        <taxon>Parasitiformes</taxon>
        <taxon>Ixodida</taxon>
        <taxon>Ixodoidea</taxon>
        <taxon>Ixodidae</taxon>
        <taxon>Amblyomminae</taxon>
        <taxon>Amblyomma</taxon>
    </lineage>
</organism>
<feature type="non-terminal residue" evidence="1">
    <location>
        <position position="1"/>
    </location>
</feature>
<proteinExistence type="evidence at transcript level"/>
<protein>
    <submittedName>
        <fullName evidence="1">Putative enspm-8 hm</fullName>
    </submittedName>
</protein>
<dbReference type="AlphaFoldDB" id="A0A1E1XN04"/>
<dbReference type="EMBL" id="GFAA01002776">
    <property type="protein sequence ID" value="JAU00659.1"/>
    <property type="molecule type" value="mRNA"/>
</dbReference>
<reference evidence="1" key="2">
    <citation type="journal article" date="2017" name="Front. Cell. Infect. Microbiol.">
        <title>Analysis of the Salivary Gland Transcriptome of Unfed and Partially Fed Amblyomma sculptum Ticks and Descriptive Proteome of the Saliva.</title>
        <authorList>
            <person name="Esteves E."/>
            <person name="Maruyama S.R."/>
            <person name="Kawahara R."/>
            <person name="Fujita A."/>
            <person name="Martins L.A."/>
            <person name="Righi A.A."/>
            <person name="Costa F.B."/>
            <person name="Palmisano G."/>
            <person name="Labruna M.B."/>
            <person name="Sa-Nunes A."/>
            <person name="Ribeiro J.M.C."/>
            <person name="Fogaca A.C."/>
        </authorList>
    </citation>
    <scope>NUCLEOTIDE SEQUENCE</scope>
</reference>
<evidence type="ECO:0000313" key="1">
    <source>
        <dbReference type="EMBL" id="JAU00659.1"/>
    </source>
</evidence>
<sequence length="481" mass="53672">QSTRSTCESRPESRDACSGNLEVQEQCCNARIDTPASDCSDAEVCQQSPLEEHVSSCADLDCSENDMKCFLQEWASDHKIKHSALSPLLKKLRQHSCFSSLPSDARTLLSTPRSSSLMCVPPGSYFHFGIAESLQCLLSHVVDVSKIPARIGMMFYVDGLPLTKSAHSQFWPILARTPDIEGSGVFLVGCYHGHSKPSSVDDYLSPFLCELQQLLKDGISFSGQHISLYVKAFVCDAPAKSFLLGIKSHSGYFGCGKCVQEGEFVDGTVVFLDTNAPLRTDESFAQKTQEDHHVRDTPLASLPLGLVSQFPLDYMHLVCIGVTKKLLLLWIKGSNSYRLPSTAVKLISQRLTDLRQFCCREFVRLPRPLSDLGFWKATELRLFLLYLGPVVLKGVLDRKRYEHFLVLHVAIRILASPNVCVLYNKYAKELLCFFVSSFKDLYGEGKVSYNVHGLVHLADDVITHGHLDSFSAFPSESYMYQ</sequence>
<accession>A0A1E1XN04</accession>
<feature type="non-terminal residue" evidence="1">
    <location>
        <position position="481"/>
    </location>
</feature>
<name>A0A1E1XN04_AMBSC</name>
<dbReference type="PANTHER" id="PTHR33053">
    <property type="entry name" value="PROTEIN, PUTATIVE-RELATED"/>
    <property type="match status" value="1"/>
</dbReference>
<reference evidence="1" key="1">
    <citation type="submission" date="2016-09" db="EMBL/GenBank/DDBJ databases">
        <authorList>
            <person name="Capua I."/>
            <person name="De Benedictis P."/>
            <person name="Joannis T."/>
            <person name="Lombin L.H."/>
            <person name="Cattoli G."/>
        </authorList>
    </citation>
    <scope>NUCLEOTIDE SEQUENCE</scope>
</reference>